<protein>
    <submittedName>
        <fullName evidence="2">Uncharacterized protein</fullName>
    </submittedName>
</protein>
<accession>A0A0F8ZDC2</accession>
<feature type="non-terminal residue" evidence="2">
    <location>
        <position position="1"/>
    </location>
</feature>
<dbReference type="EMBL" id="LAZR01052007">
    <property type="protein sequence ID" value="KKK83920.1"/>
    <property type="molecule type" value="Genomic_DNA"/>
</dbReference>
<keyword evidence="1" id="KW-1133">Transmembrane helix</keyword>
<dbReference type="AlphaFoldDB" id="A0A0F8ZDC2"/>
<gene>
    <name evidence="2" type="ORF">LCGC14_2788560</name>
</gene>
<feature type="transmembrane region" description="Helical" evidence="1">
    <location>
        <begin position="60"/>
        <end position="79"/>
    </location>
</feature>
<comment type="caution">
    <text evidence="2">The sequence shown here is derived from an EMBL/GenBank/DDBJ whole genome shotgun (WGS) entry which is preliminary data.</text>
</comment>
<organism evidence="2">
    <name type="scientific">marine sediment metagenome</name>
    <dbReference type="NCBI Taxonomy" id="412755"/>
    <lineage>
        <taxon>unclassified sequences</taxon>
        <taxon>metagenomes</taxon>
        <taxon>ecological metagenomes</taxon>
    </lineage>
</organism>
<evidence type="ECO:0000313" key="2">
    <source>
        <dbReference type="EMBL" id="KKK83920.1"/>
    </source>
</evidence>
<keyword evidence="1" id="KW-0812">Transmembrane</keyword>
<name>A0A0F8ZDC2_9ZZZZ</name>
<reference evidence="2" key="1">
    <citation type="journal article" date="2015" name="Nature">
        <title>Complex archaea that bridge the gap between prokaryotes and eukaryotes.</title>
        <authorList>
            <person name="Spang A."/>
            <person name="Saw J.H."/>
            <person name="Jorgensen S.L."/>
            <person name="Zaremba-Niedzwiedzka K."/>
            <person name="Martijn J."/>
            <person name="Lind A.E."/>
            <person name="van Eijk R."/>
            <person name="Schleper C."/>
            <person name="Guy L."/>
            <person name="Ettema T.J."/>
        </authorList>
    </citation>
    <scope>NUCLEOTIDE SEQUENCE</scope>
</reference>
<sequence>IDLLQRSDRYGFFLAVFDFDKSETWTWPDGLEVDSEFKVPSPQEWGSIYSPDKSLPEYDLPVLILFVATSSIIFVSSRFRKIMINLSKLLSVPMACEYSLY</sequence>
<keyword evidence="1" id="KW-0472">Membrane</keyword>
<proteinExistence type="predicted"/>
<evidence type="ECO:0000256" key="1">
    <source>
        <dbReference type="SAM" id="Phobius"/>
    </source>
</evidence>